<evidence type="ECO:0000256" key="2">
    <source>
        <dbReference type="ARBA" id="ARBA00023015"/>
    </source>
</evidence>
<dbReference type="CDD" id="cd00167">
    <property type="entry name" value="SANT"/>
    <property type="match status" value="1"/>
</dbReference>
<reference evidence="5" key="1">
    <citation type="journal article" date="2021" name="Front. Plant Sci.">
        <title>Chromosome-Scale Genome Assembly for Chinese Sour Jujube and Insights Into Its Genome Evolution and Domestication Signature.</title>
        <authorList>
            <person name="Shen L.-Y."/>
            <person name="Luo H."/>
            <person name="Wang X.-L."/>
            <person name="Wang X.-M."/>
            <person name="Qiu X.-J."/>
            <person name="Liu H."/>
            <person name="Zhou S.-S."/>
            <person name="Jia K.-H."/>
            <person name="Nie S."/>
            <person name="Bao Y.-T."/>
            <person name="Zhang R.-G."/>
            <person name="Yun Q.-Z."/>
            <person name="Chai Y.-H."/>
            <person name="Lu J.-Y."/>
            <person name="Li Y."/>
            <person name="Zhao S.-W."/>
            <person name="Mao J.-F."/>
            <person name="Jia S.-G."/>
            <person name="Mao Y.-M."/>
        </authorList>
    </citation>
    <scope>NUCLEOTIDE SEQUENCE</scope>
    <source>
        <strain evidence="5">AT0</strain>
        <tissue evidence="5">Leaf</tissue>
    </source>
</reference>
<protein>
    <recommendedName>
        <fullName evidence="7">Protein REVEILLE 2-like</fullName>
    </recommendedName>
</protein>
<dbReference type="SUPFAM" id="SSF46689">
    <property type="entry name" value="Homeodomain-like"/>
    <property type="match status" value="1"/>
</dbReference>
<dbReference type="InterPro" id="IPR009057">
    <property type="entry name" value="Homeodomain-like_sf"/>
</dbReference>
<dbReference type="InterPro" id="IPR006447">
    <property type="entry name" value="Myb_dom_plants"/>
</dbReference>
<evidence type="ECO:0008006" key="7">
    <source>
        <dbReference type="Google" id="ProtNLM"/>
    </source>
</evidence>
<accession>A0A978VG94</accession>
<dbReference type="PANTHER" id="PTHR12802:SF175">
    <property type="entry name" value="PROTEIN REVEILLE 2"/>
    <property type="match status" value="1"/>
</dbReference>
<dbReference type="Proteomes" id="UP000813462">
    <property type="component" value="Unassembled WGS sequence"/>
</dbReference>
<comment type="subcellular location">
    <subcellularLocation>
        <location evidence="1">Nucleus</location>
    </subcellularLocation>
</comment>
<evidence type="ECO:0000256" key="3">
    <source>
        <dbReference type="ARBA" id="ARBA00023163"/>
    </source>
</evidence>
<name>A0A978VG94_ZIZJJ</name>
<evidence type="ECO:0000256" key="1">
    <source>
        <dbReference type="ARBA" id="ARBA00004123"/>
    </source>
</evidence>
<organism evidence="5 6">
    <name type="scientific">Ziziphus jujuba var. spinosa</name>
    <dbReference type="NCBI Taxonomy" id="714518"/>
    <lineage>
        <taxon>Eukaryota</taxon>
        <taxon>Viridiplantae</taxon>
        <taxon>Streptophyta</taxon>
        <taxon>Embryophyta</taxon>
        <taxon>Tracheophyta</taxon>
        <taxon>Spermatophyta</taxon>
        <taxon>Magnoliopsida</taxon>
        <taxon>eudicotyledons</taxon>
        <taxon>Gunneridae</taxon>
        <taxon>Pentapetalae</taxon>
        <taxon>rosids</taxon>
        <taxon>fabids</taxon>
        <taxon>Rosales</taxon>
        <taxon>Rhamnaceae</taxon>
        <taxon>Paliureae</taxon>
        <taxon>Ziziphus</taxon>
    </lineage>
</organism>
<comment type="caution">
    <text evidence="5">The sequence shown here is derived from an EMBL/GenBank/DDBJ whole genome shotgun (WGS) entry which is preliminary data.</text>
</comment>
<evidence type="ECO:0000313" key="5">
    <source>
        <dbReference type="EMBL" id="KAH7529383.1"/>
    </source>
</evidence>
<dbReference type="AlphaFoldDB" id="A0A978VG94"/>
<dbReference type="InterPro" id="IPR001005">
    <property type="entry name" value="SANT/Myb"/>
</dbReference>
<gene>
    <name evidence="5" type="ORF">FEM48_Zijuj05G0178500</name>
</gene>
<dbReference type="GO" id="GO:0005634">
    <property type="term" value="C:nucleus"/>
    <property type="evidence" value="ECO:0007669"/>
    <property type="project" value="UniProtKB-SubCell"/>
</dbReference>
<evidence type="ECO:0000313" key="6">
    <source>
        <dbReference type="Proteomes" id="UP000813462"/>
    </source>
</evidence>
<evidence type="ECO:0000256" key="4">
    <source>
        <dbReference type="ARBA" id="ARBA00023242"/>
    </source>
</evidence>
<dbReference type="Gene3D" id="1.10.10.60">
    <property type="entry name" value="Homeodomain-like"/>
    <property type="match status" value="1"/>
</dbReference>
<keyword evidence="2" id="KW-0805">Transcription regulation</keyword>
<keyword evidence="3" id="KW-0804">Transcription</keyword>
<dbReference type="NCBIfam" id="TIGR01557">
    <property type="entry name" value="myb_SHAQKYF"/>
    <property type="match status" value="1"/>
</dbReference>
<dbReference type="EMBL" id="JAEACU010000005">
    <property type="protein sequence ID" value="KAH7529383.1"/>
    <property type="molecule type" value="Genomic_DNA"/>
</dbReference>
<dbReference type="GO" id="GO:0003677">
    <property type="term" value="F:DNA binding"/>
    <property type="evidence" value="ECO:0007669"/>
    <property type="project" value="InterPro"/>
</dbReference>
<proteinExistence type="predicted"/>
<dbReference type="PANTHER" id="PTHR12802">
    <property type="entry name" value="SWI/SNF COMPLEX-RELATED"/>
    <property type="match status" value="1"/>
</dbReference>
<sequence>MALNALGGLGLAKPITTMITMMMQKKPMDQSEGMGLNTTAVAGHFNSMVNAKSGPEIPVKEIYSIGNYYSSNARKPCTIKKQREKWTEEEYQKFLEDLNLYDREHVGTKTAVQIRSHAQKFFSKFEVSTGSSEDFMKPIEIPLPRPKRKPMHPYPRKSVNFLKGMSVSNQTERFSSPEEGIKSPTSVLSTLGLEALESPPPYQHNKSSPSSTLCTTNMHFGSLSPFEKENDYVASNSSTEEGKGSLPILENVLCAKFEPGSKDTVCAKEEAAEMSASTSIKLFGRTGSLWDLQEESSPGAEDCKVSTSKTEQADTNIENEKFLYVRRKKDKENSCSDSNEGSFGVENVGEKNIETLDSSCLEPRVEERVSLCSFRKGFVPYK</sequence>
<keyword evidence="4" id="KW-0539">Nucleus</keyword>